<keyword evidence="1" id="KW-0812">Transmembrane</keyword>
<evidence type="ECO:0000313" key="2">
    <source>
        <dbReference type="EMBL" id="WMW79710.1"/>
    </source>
</evidence>
<evidence type="ECO:0000256" key="1">
    <source>
        <dbReference type="SAM" id="Phobius"/>
    </source>
</evidence>
<dbReference type="SUPFAM" id="SSF111369">
    <property type="entry name" value="HlyD-like secretion proteins"/>
    <property type="match status" value="1"/>
</dbReference>
<keyword evidence="3" id="KW-1185">Reference proteome</keyword>
<name>A0ABY9RGE2_9BURK</name>
<proteinExistence type="predicted"/>
<dbReference type="Gene3D" id="2.40.50.100">
    <property type="match status" value="1"/>
</dbReference>
<keyword evidence="1" id="KW-1133">Transmembrane helix</keyword>
<accession>A0ABY9RGE2</accession>
<evidence type="ECO:0000313" key="3">
    <source>
        <dbReference type="Proteomes" id="UP001181355"/>
    </source>
</evidence>
<dbReference type="PANTHER" id="PTHR30386:SF28">
    <property type="entry name" value="EXPORTED PROTEIN"/>
    <property type="match status" value="1"/>
</dbReference>
<dbReference type="Gene3D" id="2.40.30.170">
    <property type="match status" value="1"/>
</dbReference>
<dbReference type="PRINTS" id="PR01490">
    <property type="entry name" value="RTXTOXIND"/>
</dbReference>
<protein>
    <submittedName>
        <fullName evidence="2">Biotin/lipoyl-binding protein</fullName>
    </submittedName>
</protein>
<feature type="transmembrane region" description="Helical" evidence="1">
    <location>
        <begin position="31"/>
        <end position="53"/>
    </location>
</feature>
<keyword evidence="1" id="KW-0472">Membrane</keyword>
<sequence>MSDARSPLFRTEVTQALSQQSLGSIRLAQPISSWLIALVAAIIATILILFIWLASFDRKARVTGVIVPSTGSVSLSSNTPGILSQLLIKEGDTVKAGQALFEISNERQNKQGEISDLIKQQLSLRRQTLDSELRLSSHQAQEKTEAFALRLKNNTQEGLQLDQEIDLMERRQRLAQDNLHRFQSLQSNGYVSAAQVQQKHEEIIEISSRLSALKRNQLQINSNRLAIEADLKNIKINLASEQSQLHRAIAMLDQETVENDSRKNTIIKAQQDGTVTIITGQLGQQVVPGQTIATLIPSTTATDKTNPSTPSAMEVQLFAPSRTSGFVSVGQEVLIRYTAFPYQKFGLQKGVIESISTTPIAPTELPSHLASTILSNAQQSISGFNSSEALYRIKVKLEKQTIETYGKVHPLKSGMTLEADIVQDNRKIWEWLAEPILAVAKR</sequence>
<dbReference type="Proteomes" id="UP001181355">
    <property type="component" value="Chromosome"/>
</dbReference>
<reference evidence="2" key="1">
    <citation type="submission" date="2023-09" db="EMBL/GenBank/DDBJ databases">
        <title>Undibacterium sp. 20NA77.5 isolated from freshwater.</title>
        <authorList>
            <person name="Le V."/>
            <person name="Ko S.-R."/>
            <person name="Ahn C.-Y."/>
            <person name="Oh H.-M."/>
        </authorList>
    </citation>
    <scope>NUCLEOTIDE SEQUENCE</scope>
    <source>
        <strain evidence="2">20NA77.5</strain>
    </source>
</reference>
<dbReference type="EMBL" id="CP133720">
    <property type="protein sequence ID" value="WMW79710.1"/>
    <property type="molecule type" value="Genomic_DNA"/>
</dbReference>
<gene>
    <name evidence="2" type="ORF">RF679_13750</name>
</gene>
<dbReference type="PANTHER" id="PTHR30386">
    <property type="entry name" value="MEMBRANE FUSION SUBUNIT OF EMRAB-TOLC MULTIDRUG EFFLUX PUMP"/>
    <property type="match status" value="1"/>
</dbReference>
<dbReference type="RefSeq" id="WP_309481205.1">
    <property type="nucleotide sequence ID" value="NZ_CP133720.1"/>
</dbReference>
<dbReference type="InterPro" id="IPR050739">
    <property type="entry name" value="MFP"/>
</dbReference>
<organism evidence="2 3">
    <name type="scientific">Undibacterium cyanobacteriorum</name>
    <dbReference type="NCBI Taxonomy" id="3073561"/>
    <lineage>
        <taxon>Bacteria</taxon>
        <taxon>Pseudomonadati</taxon>
        <taxon>Pseudomonadota</taxon>
        <taxon>Betaproteobacteria</taxon>
        <taxon>Burkholderiales</taxon>
        <taxon>Oxalobacteraceae</taxon>
        <taxon>Undibacterium</taxon>
    </lineage>
</organism>